<evidence type="ECO:0000259" key="1">
    <source>
        <dbReference type="Pfam" id="PF05699"/>
    </source>
</evidence>
<organism evidence="2 3">
    <name type="scientific">Zingiber officinale</name>
    <name type="common">Ginger</name>
    <name type="synonym">Amomum zingiber</name>
    <dbReference type="NCBI Taxonomy" id="94328"/>
    <lineage>
        <taxon>Eukaryota</taxon>
        <taxon>Viridiplantae</taxon>
        <taxon>Streptophyta</taxon>
        <taxon>Embryophyta</taxon>
        <taxon>Tracheophyta</taxon>
        <taxon>Spermatophyta</taxon>
        <taxon>Magnoliopsida</taxon>
        <taxon>Liliopsida</taxon>
        <taxon>Zingiberales</taxon>
        <taxon>Zingiberaceae</taxon>
        <taxon>Zingiber</taxon>
    </lineage>
</organism>
<keyword evidence="3" id="KW-1185">Reference proteome</keyword>
<feature type="domain" description="HAT C-terminal dimerisation" evidence="1">
    <location>
        <begin position="87"/>
        <end position="155"/>
    </location>
</feature>
<accession>A0A8J5G807</accession>
<gene>
    <name evidence="2" type="ORF">ZIOFF_041730</name>
</gene>
<dbReference type="Pfam" id="PF05699">
    <property type="entry name" value="Dimer_Tnp_hAT"/>
    <property type="match status" value="1"/>
</dbReference>
<dbReference type="InterPro" id="IPR012337">
    <property type="entry name" value="RNaseH-like_sf"/>
</dbReference>
<sequence>MRLYDCASGAIAKSAEVEDDRVVRLCFKWLGSRVGAGKGEGTGRMPLLYCRLRELLAALLSPPLSEDQAQLLLLSLLMPQTIRRVSWYNPHDAFDALGWWKLNTYKFIVLSTLARDILAIPITIVALEVTFSVGGHVIDKYCASLAPTRVEMLMYGGDCCRKRHGVTKKTKVNLRCNKRNRELWNGSTNGELWNATGMESFWT</sequence>
<comment type="caution">
    <text evidence="2">The sequence shown here is derived from an EMBL/GenBank/DDBJ whole genome shotgun (WGS) entry which is preliminary data.</text>
</comment>
<protein>
    <recommendedName>
        <fullName evidence="1">HAT C-terminal dimerisation domain-containing protein</fullName>
    </recommendedName>
</protein>
<reference evidence="2 3" key="1">
    <citation type="submission" date="2020-08" db="EMBL/GenBank/DDBJ databases">
        <title>Plant Genome Project.</title>
        <authorList>
            <person name="Zhang R.-G."/>
        </authorList>
    </citation>
    <scope>NUCLEOTIDE SEQUENCE [LARGE SCALE GENOMIC DNA]</scope>
    <source>
        <tissue evidence="2">Rhizome</tissue>
    </source>
</reference>
<evidence type="ECO:0000313" key="3">
    <source>
        <dbReference type="Proteomes" id="UP000734854"/>
    </source>
</evidence>
<evidence type="ECO:0000313" key="2">
    <source>
        <dbReference type="EMBL" id="KAG6501846.1"/>
    </source>
</evidence>
<dbReference type="PANTHER" id="PTHR23272:SF183">
    <property type="entry name" value="ZINC FINGER BED DOMAIN-CONTAINING PROTEIN RICESLEEPER 1-LIKE"/>
    <property type="match status" value="1"/>
</dbReference>
<dbReference type="Proteomes" id="UP000734854">
    <property type="component" value="Unassembled WGS sequence"/>
</dbReference>
<proteinExistence type="predicted"/>
<dbReference type="EMBL" id="JACMSC010000011">
    <property type="protein sequence ID" value="KAG6501846.1"/>
    <property type="molecule type" value="Genomic_DNA"/>
</dbReference>
<dbReference type="PANTHER" id="PTHR23272">
    <property type="entry name" value="BED FINGER-RELATED"/>
    <property type="match status" value="1"/>
</dbReference>
<dbReference type="AlphaFoldDB" id="A0A8J5G807"/>
<dbReference type="SUPFAM" id="SSF53098">
    <property type="entry name" value="Ribonuclease H-like"/>
    <property type="match status" value="1"/>
</dbReference>
<dbReference type="InterPro" id="IPR008906">
    <property type="entry name" value="HATC_C_dom"/>
</dbReference>
<dbReference type="GO" id="GO:0046983">
    <property type="term" value="F:protein dimerization activity"/>
    <property type="evidence" value="ECO:0007669"/>
    <property type="project" value="InterPro"/>
</dbReference>
<name>A0A8J5G807_ZINOF</name>